<feature type="domain" description="PH" evidence="3">
    <location>
        <begin position="90"/>
        <end position="211"/>
    </location>
</feature>
<organism evidence="5 6">
    <name type="scientific">Trichuris trichiura</name>
    <name type="common">Whipworm</name>
    <name type="synonym">Trichocephalus trichiurus</name>
    <dbReference type="NCBI Taxonomy" id="36087"/>
    <lineage>
        <taxon>Eukaryota</taxon>
        <taxon>Metazoa</taxon>
        <taxon>Ecdysozoa</taxon>
        <taxon>Nematoda</taxon>
        <taxon>Enoplea</taxon>
        <taxon>Dorylaimia</taxon>
        <taxon>Trichinellida</taxon>
        <taxon>Trichuridae</taxon>
        <taxon>Trichuris</taxon>
    </lineage>
</organism>
<accession>A0A077Z6W7</accession>
<sequence length="1121" mass="124478">MLAGPRFVRRRNGRREKRITRFINLYNSSQVSSMRANIGEGRLGEAQDDSCSLSPSCSSSLSDSSIPKAAGPQPSAPLSVGATAPTQSDTIYREGILYHKQPSNSGRSSHDRSWQLYWAFLIDHTLHLCPEKSMLAVSPTSVAAQKFVHFIREKASLSIDVRSCIADIAYNQVKRKSVFRCITVKQSEHLFQAVDDKDMIGWIEALQSCAKGAEQVLPPLARNGHLFDVDGGLGGAHASTRRRCLVGIMANWALRPLAHLCIRGCDRSGASFNEMPFNQRQLVDAIVSTRPFYCNYMKKTTVLLVYGCYVSPAPCESLFKETVSPSSLALIIKRYERQSHSSSSSVSPSVKLKKSVQSPSVKGGALKAMAEEGAPEQAPPPPPPAPPAASSSQQPHHSEATLKRVRKWCKTRFPAAANTATVATSQTLRDDQNRPCSAVFGLHLEDCLTTGETDYVPLIIQLCVKVVEAYGLDTVGVYRIPGNTAAVNTLSASLDQGFEFVEFDDIRWRDVNVVSSLLKAFFRKLPDPLLTSNLYRHFIEANRIESPELRLKTLRDLVRKLPRHNYETLRYLMHHLNRVVAHSAINKVLPARLITCMLGMILVRLFKMEAKNLALMFGPSLVRPSGENMVAMVTHMSDQCKIVESLIVYSSWNFSAVGYLARIRPSNRSTLQALRLDNCWTLSAIPNEVLLTNRSLVQSIRIVTFAGFVDLKKAKENIVKNLVNVRAVKNECTPVPQTALSGSPCDERNIDEEIARAYRLDSLNEASSGGGGGTIYDEQMSRSVLPESTRELIEAAEDYKRSREEQIYTARRIFIAGGTPTESVDNKINLLAQHCRHLNINNADSLDVLSPETREKIKQFQRGHPLWTSGRAPLNFPQGPSAMTTSQQVDADLLELRGRGNSLSRSRPLGMSSSCDSLDEAHFAGGGGHPSPTSKSYDFAGTQLSEAVATKEAGNDVEDNGKQQHQQSLLNRGRLRHVKPEFSFFRRTVANDCPPTGQSEGGESRHEGASKEGRQHQHRQYNIGNLLKFSRKAAALPQERRRDLRRHTLGSMETEQFRSGRRQLRHKVFNDDEEGDHDDDGGRGDEPVQLWLKESPLRRSNPDMSSPSVPSMGDRPLWVHS</sequence>
<dbReference type="PANTHER" id="PTHR23175:SF23">
    <property type="entry name" value="PDZ DOMAIN-CONTAINING PROTEIN"/>
    <property type="match status" value="1"/>
</dbReference>
<dbReference type="SUPFAM" id="SSF50729">
    <property type="entry name" value="PH domain-like"/>
    <property type="match status" value="1"/>
</dbReference>
<proteinExistence type="predicted"/>
<reference evidence="5" key="1">
    <citation type="submission" date="2014-01" db="EMBL/GenBank/DDBJ databases">
        <authorList>
            <person name="Aslett M."/>
        </authorList>
    </citation>
    <scope>NUCLEOTIDE SEQUENCE</scope>
</reference>
<feature type="compositionally biased region" description="Low complexity" evidence="2">
    <location>
        <begin position="49"/>
        <end position="65"/>
    </location>
</feature>
<dbReference type="SMART" id="SM00324">
    <property type="entry name" value="RhoGAP"/>
    <property type="match status" value="1"/>
</dbReference>
<dbReference type="SMART" id="SM00233">
    <property type="entry name" value="PH"/>
    <property type="match status" value="1"/>
</dbReference>
<dbReference type="InterPro" id="IPR000198">
    <property type="entry name" value="RhoGAP_dom"/>
</dbReference>
<dbReference type="Proteomes" id="UP000030665">
    <property type="component" value="Unassembled WGS sequence"/>
</dbReference>
<dbReference type="InterPro" id="IPR011993">
    <property type="entry name" value="PH-like_dom_sf"/>
</dbReference>
<evidence type="ECO:0000313" key="6">
    <source>
        <dbReference type="Proteomes" id="UP000030665"/>
    </source>
</evidence>
<reference evidence="5" key="2">
    <citation type="submission" date="2014-03" db="EMBL/GenBank/DDBJ databases">
        <title>The whipworm genome and dual-species transcriptomics of an intimate host-pathogen interaction.</title>
        <authorList>
            <person name="Foth B.J."/>
            <person name="Tsai I.J."/>
            <person name="Reid A.J."/>
            <person name="Bancroft A.J."/>
            <person name="Nichol S."/>
            <person name="Tracey A."/>
            <person name="Holroyd N."/>
            <person name="Cotton J.A."/>
            <person name="Stanley E.J."/>
            <person name="Zarowiecki M."/>
            <person name="Liu J.Z."/>
            <person name="Huckvale T."/>
            <person name="Cooper P.J."/>
            <person name="Grencis R.K."/>
            <person name="Berriman M."/>
        </authorList>
    </citation>
    <scope>NUCLEOTIDE SEQUENCE [LARGE SCALE GENOMIC DNA]</scope>
</reference>
<dbReference type="InterPro" id="IPR001849">
    <property type="entry name" value="PH_domain"/>
</dbReference>
<dbReference type="Pfam" id="PF00169">
    <property type="entry name" value="PH"/>
    <property type="match status" value="1"/>
</dbReference>
<feature type="region of interest" description="Disordered" evidence="2">
    <location>
        <begin position="341"/>
        <end position="401"/>
    </location>
</feature>
<feature type="domain" description="Rho-GAP" evidence="4">
    <location>
        <begin position="442"/>
        <end position="654"/>
    </location>
</feature>
<dbReference type="GO" id="GO:0007165">
    <property type="term" value="P:signal transduction"/>
    <property type="evidence" value="ECO:0007669"/>
    <property type="project" value="InterPro"/>
</dbReference>
<dbReference type="PROSITE" id="PS50003">
    <property type="entry name" value="PH_DOMAIN"/>
    <property type="match status" value="1"/>
</dbReference>
<dbReference type="OrthoDB" id="9994905at2759"/>
<evidence type="ECO:0000259" key="4">
    <source>
        <dbReference type="PROSITE" id="PS50238"/>
    </source>
</evidence>
<dbReference type="STRING" id="36087.A0A077Z6W7"/>
<evidence type="ECO:0000256" key="2">
    <source>
        <dbReference type="SAM" id="MobiDB-lite"/>
    </source>
</evidence>
<feature type="compositionally biased region" description="Pro residues" evidence="2">
    <location>
        <begin position="377"/>
        <end position="387"/>
    </location>
</feature>
<feature type="compositionally biased region" description="Basic and acidic residues" evidence="2">
    <location>
        <begin position="1002"/>
        <end position="1015"/>
    </location>
</feature>
<evidence type="ECO:0000256" key="1">
    <source>
        <dbReference type="ARBA" id="ARBA00022468"/>
    </source>
</evidence>
<dbReference type="GO" id="GO:0005096">
    <property type="term" value="F:GTPase activator activity"/>
    <property type="evidence" value="ECO:0007669"/>
    <property type="project" value="UniProtKB-KW"/>
</dbReference>
<keyword evidence="6" id="KW-1185">Reference proteome</keyword>
<dbReference type="EMBL" id="HG806013">
    <property type="protein sequence ID" value="CDW56162.1"/>
    <property type="molecule type" value="Genomic_DNA"/>
</dbReference>
<dbReference type="InterPro" id="IPR008936">
    <property type="entry name" value="Rho_GTPase_activation_prot"/>
</dbReference>
<dbReference type="Pfam" id="PF00620">
    <property type="entry name" value="RhoGAP"/>
    <property type="match status" value="1"/>
</dbReference>
<dbReference type="Gene3D" id="2.30.29.30">
    <property type="entry name" value="Pleckstrin-homology domain (PH domain)/Phosphotyrosine-binding domain (PTB)"/>
    <property type="match status" value="1"/>
</dbReference>
<protein>
    <submittedName>
        <fullName evidence="5">GTPase activating protein pac 1</fullName>
    </submittedName>
</protein>
<feature type="compositionally biased region" description="Low complexity" evidence="2">
    <location>
        <begin position="341"/>
        <end position="362"/>
    </location>
</feature>
<dbReference type="Gene3D" id="1.10.555.10">
    <property type="entry name" value="Rho GTPase activation protein"/>
    <property type="match status" value="1"/>
</dbReference>
<dbReference type="PROSITE" id="PS50238">
    <property type="entry name" value="RHOGAP"/>
    <property type="match status" value="1"/>
</dbReference>
<dbReference type="AlphaFoldDB" id="A0A077Z6W7"/>
<feature type="region of interest" description="Disordered" evidence="2">
    <location>
        <begin position="949"/>
        <end position="1121"/>
    </location>
</feature>
<feature type="region of interest" description="Disordered" evidence="2">
    <location>
        <begin position="44"/>
        <end position="83"/>
    </location>
</feature>
<keyword evidence="1" id="KW-0343">GTPase activation</keyword>
<evidence type="ECO:0000313" key="5">
    <source>
        <dbReference type="EMBL" id="CDW56162.1"/>
    </source>
</evidence>
<name>A0A077Z6W7_TRITR</name>
<evidence type="ECO:0000259" key="3">
    <source>
        <dbReference type="PROSITE" id="PS50003"/>
    </source>
</evidence>
<dbReference type="SUPFAM" id="SSF48350">
    <property type="entry name" value="GTPase activation domain, GAP"/>
    <property type="match status" value="1"/>
</dbReference>
<dbReference type="PANTHER" id="PTHR23175">
    <property type="entry name" value="PDZ DOMAIN-CONTAINING PROTEIN"/>
    <property type="match status" value="1"/>
</dbReference>
<gene>
    <name evidence="5" type="ORF">TTRE_0000443701</name>
</gene>